<comment type="subcellular location">
    <subcellularLocation>
        <location evidence="1">Membrane</location>
        <topology evidence="1">Multi-pass membrane protein</topology>
    </subcellularLocation>
</comment>
<evidence type="ECO:0000256" key="4">
    <source>
        <dbReference type="ARBA" id="ARBA00023136"/>
    </source>
</evidence>
<dbReference type="Pfam" id="PF04932">
    <property type="entry name" value="Wzy_C"/>
    <property type="match status" value="1"/>
</dbReference>
<dbReference type="InterPro" id="IPR051533">
    <property type="entry name" value="WaaL-like"/>
</dbReference>
<dbReference type="GO" id="GO:0016874">
    <property type="term" value="F:ligase activity"/>
    <property type="evidence" value="ECO:0007669"/>
    <property type="project" value="UniProtKB-KW"/>
</dbReference>
<dbReference type="GO" id="GO:0016020">
    <property type="term" value="C:membrane"/>
    <property type="evidence" value="ECO:0007669"/>
    <property type="project" value="UniProtKB-SubCell"/>
</dbReference>
<protein>
    <submittedName>
        <fullName evidence="7">Lipid A core-O-antigen ligase-like enyme</fullName>
    </submittedName>
</protein>
<dbReference type="HOGENOM" id="CLU_052475_0_0_3"/>
<keyword evidence="8" id="KW-1185">Reference proteome</keyword>
<dbReference type="EMBL" id="CP003630">
    <property type="protein sequence ID" value="AFZ21467.1"/>
    <property type="molecule type" value="Genomic_DNA"/>
</dbReference>
<feature type="domain" description="O-antigen ligase-related" evidence="6">
    <location>
        <begin position="226"/>
        <end position="373"/>
    </location>
</feature>
<evidence type="ECO:0000259" key="6">
    <source>
        <dbReference type="Pfam" id="PF04932"/>
    </source>
</evidence>
<dbReference type="PANTHER" id="PTHR37422:SF13">
    <property type="entry name" value="LIPOPOLYSACCHARIDE BIOSYNTHESIS PROTEIN PA4999-RELATED"/>
    <property type="match status" value="1"/>
</dbReference>
<feature type="transmembrane region" description="Helical" evidence="5">
    <location>
        <begin position="99"/>
        <end position="117"/>
    </location>
</feature>
<gene>
    <name evidence="7" type="ORF">Mic7113_5854</name>
</gene>
<keyword evidence="4 5" id="KW-0472">Membrane</keyword>
<feature type="transmembrane region" description="Helical" evidence="5">
    <location>
        <begin position="43"/>
        <end position="63"/>
    </location>
</feature>
<feature type="transmembrane region" description="Helical" evidence="5">
    <location>
        <begin position="75"/>
        <end position="93"/>
    </location>
</feature>
<dbReference type="KEGG" id="mic:Mic7113_5854"/>
<feature type="transmembrane region" description="Helical" evidence="5">
    <location>
        <begin position="129"/>
        <end position="149"/>
    </location>
</feature>
<dbReference type="STRING" id="1173027.Mic7113_5854"/>
<feature type="transmembrane region" description="Helical" evidence="5">
    <location>
        <begin position="437"/>
        <end position="456"/>
    </location>
</feature>
<keyword evidence="3 5" id="KW-1133">Transmembrane helix</keyword>
<dbReference type="Proteomes" id="UP000010471">
    <property type="component" value="Chromosome"/>
</dbReference>
<dbReference type="InterPro" id="IPR007016">
    <property type="entry name" value="O-antigen_ligase-rel_domated"/>
</dbReference>
<feature type="transmembrane region" description="Helical" evidence="5">
    <location>
        <begin position="214"/>
        <end position="236"/>
    </location>
</feature>
<evidence type="ECO:0000256" key="3">
    <source>
        <dbReference type="ARBA" id="ARBA00022989"/>
    </source>
</evidence>
<dbReference type="RefSeq" id="WP_015185596.1">
    <property type="nucleotide sequence ID" value="NC_019738.1"/>
</dbReference>
<reference evidence="7 8" key="1">
    <citation type="submission" date="2012-06" db="EMBL/GenBank/DDBJ databases">
        <title>Finished chromosome of genome of Microcoleus sp. PCC 7113.</title>
        <authorList>
            <consortium name="US DOE Joint Genome Institute"/>
            <person name="Gugger M."/>
            <person name="Coursin T."/>
            <person name="Rippka R."/>
            <person name="Tandeau De Marsac N."/>
            <person name="Huntemann M."/>
            <person name="Wei C.-L."/>
            <person name="Han J."/>
            <person name="Detter J.C."/>
            <person name="Han C."/>
            <person name="Tapia R."/>
            <person name="Chen A."/>
            <person name="Kyrpides N."/>
            <person name="Mavromatis K."/>
            <person name="Markowitz V."/>
            <person name="Szeto E."/>
            <person name="Ivanova N."/>
            <person name="Pagani I."/>
            <person name="Pati A."/>
            <person name="Goodwin L."/>
            <person name="Nordberg H.P."/>
            <person name="Cantor M.N."/>
            <person name="Hua S.X."/>
            <person name="Woyke T."/>
            <person name="Kerfeld C.A."/>
        </authorList>
    </citation>
    <scope>NUCLEOTIDE SEQUENCE [LARGE SCALE GENOMIC DNA]</scope>
    <source>
        <strain evidence="7 8">PCC 7113</strain>
    </source>
</reference>
<evidence type="ECO:0000256" key="5">
    <source>
        <dbReference type="SAM" id="Phobius"/>
    </source>
</evidence>
<name>K9WPJ3_9CYAN</name>
<proteinExistence type="predicted"/>
<dbReference type="AlphaFoldDB" id="K9WPJ3"/>
<feature type="transmembrane region" description="Helical" evidence="5">
    <location>
        <begin position="407"/>
        <end position="425"/>
    </location>
</feature>
<evidence type="ECO:0000256" key="1">
    <source>
        <dbReference type="ARBA" id="ARBA00004141"/>
    </source>
</evidence>
<dbReference type="eggNOG" id="COG3307">
    <property type="taxonomic scope" value="Bacteria"/>
</dbReference>
<feature type="transmembrane region" description="Helical" evidence="5">
    <location>
        <begin position="179"/>
        <end position="202"/>
    </location>
</feature>
<keyword evidence="2 5" id="KW-0812">Transmembrane</keyword>
<dbReference type="PATRIC" id="fig|1173027.3.peg.6486"/>
<feature type="transmembrane region" description="Helical" evidence="5">
    <location>
        <begin position="242"/>
        <end position="275"/>
    </location>
</feature>
<keyword evidence="7" id="KW-0436">Ligase</keyword>
<dbReference type="PANTHER" id="PTHR37422">
    <property type="entry name" value="TEICHURONIC ACID BIOSYNTHESIS PROTEIN TUAE"/>
    <property type="match status" value="1"/>
</dbReference>
<evidence type="ECO:0000313" key="8">
    <source>
        <dbReference type="Proteomes" id="UP000010471"/>
    </source>
</evidence>
<sequence>MRSRFKIPAVCDRVFQILKSLVSQHPEPRLQAAWVALQGGLFLFPWMPTLGIVGLLLAVAGAWKQEYRTIIQRPLNWGLAILSGWLVMTSCFAHNRPEAFLGLANLLPYFLVFAAYSRLIQYPSQLRQLAKLLVIGSLPVVTIGFGQLFGGWAGNVPWQIVFGWILEAKGNPPGRMSSVFMYANILAAYLQIVFILGLGLWIERFQAWRNSGNRYPVGQLLVWSITVLGTAIALILTNSRNAWGIVVLACLSFALYLGWRWIVLAVTAAASTVLWASFGPQLGRQWLRSTIVPPFLWARLTDQLYPNRPLALMRKTQWQFAWTMTQERPWMGWGLRNFTPLYQAKMHLWLGHPHNLLLMLMAETGIPATLLFFGLIGWILAQAVLILRVRSEIEPLENRPSWHQDRLIFFTYLMAFGGCTLFNLVDVTLFDLRANTFCWVILSAICGVVARYQGILTSPRFEKGVN</sequence>
<evidence type="ECO:0000256" key="2">
    <source>
        <dbReference type="ARBA" id="ARBA00022692"/>
    </source>
</evidence>
<evidence type="ECO:0000313" key="7">
    <source>
        <dbReference type="EMBL" id="AFZ21467.1"/>
    </source>
</evidence>
<accession>K9WPJ3</accession>
<feature type="transmembrane region" description="Helical" evidence="5">
    <location>
        <begin position="368"/>
        <end position="387"/>
    </location>
</feature>
<organism evidence="7 8">
    <name type="scientific">Allocoleopsis franciscana PCC 7113</name>
    <dbReference type="NCBI Taxonomy" id="1173027"/>
    <lineage>
        <taxon>Bacteria</taxon>
        <taxon>Bacillati</taxon>
        <taxon>Cyanobacteriota</taxon>
        <taxon>Cyanophyceae</taxon>
        <taxon>Coleofasciculales</taxon>
        <taxon>Coleofasciculaceae</taxon>
        <taxon>Allocoleopsis</taxon>
        <taxon>Allocoleopsis franciscana</taxon>
    </lineage>
</organism>